<dbReference type="SMART" id="SM00360">
    <property type="entry name" value="RRM"/>
    <property type="match status" value="2"/>
</dbReference>
<sequence>MQNFVDIYGDDEDPLVPADTQEGEETYQEEEDEGDDELTIVTQQDEEAPTLSIRTSTTPGTSKGQEGQETAEDSGGSASSREGSLSYSAQVAQQFSVYQQTPSQERQQRLAGSAAMTAKTNGVQNGTAPIATLETSTSGEVVYGKKPSEMHDHGGPSQVDAVTIMRDPSGTSRGFAFLTFEDGSVVNSVITREHFLDGKTIDPKRAIPREEHLRNTRYFVGGLSPNTTSDSMKEFFTAFGKVVDATVMLDRETGRSKGFGFVTFEDATNTDQLVGKALTMDDKQIEVKAAQPRSQRDQARSNMNSPTGMAGNTTGTRGESFENRLQATNVPFVQQQNPMSMLYQAQRGAAGSPGMGGAGAGAGGMNQMGMNMNPMAMMNMMNQGMGGMGGMGGMNMMNNMGGMGGGAGAGGMGMMNGMNMMGGGMGNMGGMGMGGNMGGMNNMANMGGMGNMGNMANMANMNPMGGGMRLGMGPMGGGMGAGVMGMGMGMRQGMNNGMTGMNRMQTNAGVGPLRMNNRGQHSFHPYSR</sequence>
<comment type="caution">
    <text evidence="6">The sequence shown here is derived from an EMBL/GenBank/DDBJ whole genome shotgun (WGS) entry which is preliminary data.</text>
</comment>
<keyword evidence="2" id="KW-0539">Nucleus</keyword>
<evidence type="ECO:0000259" key="5">
    <source>
        <dbReference type="PROSITE" id="PS50102"/>
    </source>
</evidence>
<reference evidence="6 7" key="1">
    <citation type="submission" date="2024-02" db="EMBL/GenBank/DDBJ databases">
        <title>A draft genome for the cacao thread blight pathogen Marasmius crinis-equi.</title>
        <authorList>
            <person name="Cohen S.P."/>
            <person name="Baruah I.K."/>
            <person name="Amoako-Attah I."/>
            <person name="Bukari Y."/>
            <person name="Meinhardt L.W."/>
            <person name="Bailey B.A."/>
        </authorList>
    </citation>
    <scope>NUCLEOTIDE SEQUENCE [LARGE SCALE GENOMIC DNA]</scope>
    <source>
        <strain evidence="6 7">GH-76</strain>
    </source>
</reference>
<feature type="compositionally biased region" description="Acidic residues" evidence="4">
    <location>
        <begin position="21"/>
        <end position="48"/>
    </location>
</feature>
<comment type="subcellular location">
    <subcellularLocation>
        <location evidence="1">Nucleus</location>
    </subcellularLocation>
</comment>
<feature type="compositionally biased region" description="Polar residues" evidence="4">
    <location>
        <begin position="300"/>
        <end position="318"/>
    </location>
</feature>
<proteinExistence type="predicted"/>
<evidence type="ECO:0000256" key="1">
    <source>
        <dbReference type="ARBA" id="ARBA00004123"/>
    </source>
</evidence>
<dbReference type="InterPro" id="IPR035979">
    <property type="entry name" value="RBD_domain_sf"/>
</dbReference>
<organism evidence="6 7">
    <name type="scientific">Marasmius crinis-equi</name>
    <dbReference type="NCBI Taxonomy" id="585013"/>
    <lineage>
        <taxon>Eukaryota</taxon>
        <taxon>Fungi</taxon>
        <taxon>Dikarya</taxon>
        <taxon>Basidiomycota</taxon>
        <taxon>Agaricomycotina</taxon>
        <taxon>Agaricomycetes</taxon>
        <taxon>Agaricomycetidae</taxon>
        <taxon>Agaricales</taxon>
        <taxon>Marasmiineae</taxon>
        <taxon>Marasmiaceae</taxon>
        <taxon>Marasmius</taxon>
    </lineage>
</organism>
<feature type="region of interest" description="Disordered" evidence="4">
    <location>
        <begin position="286"/>
        <end position="318"/>
    </location>
</feature>
<accession>A0ABR3F485</accession>
<feature type="compositionally biased region" description="Polar residues" evidence="4">
    <location>
        <begin position="76"/>
        <end position="87"/>
    </location>
</feature>
<feature type="region of interest" description="Disordered" evidence="4">
    <location>
        <begin position="1"/>
        <end position="87"/>
    </location>
</feature>
<feature type="region of interest" description="Disordered" evidence="4">
    <location>
        <begin position="98"/>
        <end position="117"/>
    </location>
</feature>
<dbReference type="PANTHER" id="PTHR48033:SF10">
    <property type="entry name" value="RNA-BINDING PROTEIN SQUID"/>
    <property type="match status" value="1"/>
</dbReference>
<dbReference type="Gene3D" id="3.30.70.330">
    <property type="match status" value="2"/>
</dbReference>
<feature type="domain" description="RRM" evidence="5">
    <location>
        <begin position="216"/>
        <end position="292"/>
    </location>
</feature>
<dbReference type="SUPFAM" id="SSF54928">
    <property type="entry name" value="RNA-binding domain, RBD"/>
    <property type="match status" value="2"/>
</dbReference>
<feature type="compositionally biased region" description="Polar residues" evidence="4">
    <location>
        <begin position="52"/>
        <end position="68"/>
    </location>
</feature>
<evidence type="ECO:0000256" key="3">
    <source>
        <dbReference type="PROSITE-ProRule" id="PRU00176"/>
    </source>
</evidence>
<dbReference type="InterPro" id="IPR000504">
    <property type="entry name" value="RRM_dom"/>
</dbReference>
<dbReference type="Proteomes" id="UP001465976">
    <property type="component" value="Unassembled WGS sequence"/>
</dbReference>
<dbReference type="EMBL" id="JBAHYK010001007">
    <property type="protein sequence ID" value="KAL0570019.1"/>
    <property type="molecule type" value="Genomic_DNA"/>
</dbReference>
<dbReference type="PANTHER" id="PTHR48033">
    <property type="entry name" value="RNA-BINDING (RRM/RBD/RNP MOTIFS) FAMILY PROTEIN"/>
    <property type="match status" value="1"/>
</dbReference>
<evidence type="ECO:0000313" key="6">
    <source>
        <dbReference type="EMBL" id="KAL0570019.1"/>
    </source>
</evidence>
<gene>
    <name evidence="6" type="ORF">V5O48_011938</name>
</gene>
<evidence type="ECO:0000256" key="2">
    <source>
        <dbReference type="ARBA" id="ARBA00023242"/>
    </source>
</evidence>
<protein>
    <recommendedName>
        <fullName evidence="5">RRM domain-containing protein</fullName>
    </recommendedName>
</protein>
<keyword evidence="3" id="KW-0694">RNA-binding</keyword>
<dbReference type="Pfam" id="PF00076">
    <property type="entry name" value="RRM_1"/>
    <property type="match status" value="1"/>
</dbReference>
<keyword evidence="7" id="KW-1185">Reference proteome</keyword>
<dbReference type="InterPro" id="IPR012677">
    <property type="entry name" value="Nucleotide-bd_a/b_plait_sf"/>
</dbReference>
<dbReference type="PROSITE" id="PS50102">
    <property type="entry name" value="RRM"/>
    <property type="match status" value="1"/>
</dbReference>
<name>A0ABR3F485_9AGAR</name>
<evidence type="ECO:0000313" key="7">
    <source>
        <dbReference type="Proteomes" id="UP001465976"/>
    </source>
</evidence>
<evidence type="ECO:0000256" key="4">
    <source>
        <dbReference type="SAM" id="MobiDB-lite"/>
    </source>
</evidence>